<dbReference type="InterPro" id="IPR029903">
    <property type="entry name" value="RmlD-like-bd"/>
</dbReference>
<dbReference type="AlphaFoldDB" id="A0A538T782"/>
<dbReference type="PANTHER" id="PTHR10491">
    <property type="entry name" value="DTDP-4-DEHYDRORHAMNOSE REDUCTASE"/>
    <property type="match status" value="1"/>
</dbReference>
<dbReference type="Gene3D" id="3.90.25.10">
    <property type="entry name" value="UDP-galactose 4-epimerase, domain 1"/>
    <property type="match status" value="1"/>
</dbReference>
<dbReference type="EMBL" id="VBOS01000046">
    <property type="protein sequence ID" value="TMQ59500.1"/>
    <property type="molecule type" value="Genomic_DNA"/>
</dbReference>
<dbReference type="PANTHER" id="PTHR10491:SF4">
    <property type="entry name" value="METHIONINE ADENOSYLTRANSFERASE 2 SUBUNIT BETA"/>
    <property type="match status" value="1"/>
</dbReference>
<feature type="domain" description="RmlD-like substrate binding" evidence="3">
    <location>
        <begin position="1"/>
        <end position="277"/>
    </location>
</feature>
<dbReference type="InterPro" id="IPR005913">
    <property type="entry name" value="dTDP_dehydrorham_reduct"/>
</dbReference>
<sequence>MRIAVTGAAGMLAKALLPQLESAKHELLALSRDQADVTSFPALRAAIEPFKPEWVIHLAAFTRVDECEREAELAFRVNGLGARNAALVAAACGAAVLTISTDYVFDGRGKRPYREYDHVGPLSVYGKSKWAGEEAVRDASHRHVIVRTAWLYGAGGANFVDSILRKARHGESLAVVDDQRGSPTWTNDLARALVGLVSASEFGTYHCTNGGECTWHELAEHVIRRAGHDGPVERTTTAALARPAPRPAYSVLDGSWCEHVTGHRMPHWKDAVDRYLGTVLAGN</sequence>
<comment type="function">
    <text evidence="2">Catalyzes the reduction of dTDP-6-deoxy-L-lyxo-4-hexulose to yield dTDP-L-rhamnose.</text>
</comment>
<keyword evidence="2" id="KW-0521">NADP</keyword>
<dbReference type="Proteomes" id="UP000317716">
    <property type="component" value="Unassembled WGS sequence"/>
</dbReference>
<keyword evidence="2 4" id="KW-0560">Oxidoreductase</keyword>
<dbReference type="SUPFAM" id="SSF51735">
    <property type="entry name" value="NAD(P)-binding Rossmann-fold domains"/>
    <property type="match status" value="1"/>
</dbReference>
<name>A0A538T782_UNCEI</name>
<dbReference type="NCBIfam" id="TIGR01214">
    <property type="entry name" value="rmlD"/>
    <property type="match status" value="1"/>
</dbReference>
<reference evidence="4 5" key="1">
    <citation type="journal article" date="2019" name="Nat. Microbiol.">
        <title>Mediterranean grassland soil C-N compound turnover is dependent on rainfall and depth, and is mediated by genomically divergent microorganisms.</title>
        <authorList>
            <person name="Diamond S."/>
            <person name="Andeer P.F."/>
            <person name="Li Z."/>
            <person name="Crits-Christoph A."/>
            <person name="Burstein D."/>
            <person name="Anantharaman K."/>
            <person name="Lane K.R."/>
            <person name="Thomas B.C."/>
            <person name="Pan C."/>
            <person name="Northen T.R."/>
            <person name="Banfield J.F."/>
        </authorList>
    </citation>
    <scope>NUCLEOTIDE SEQUENCE [LARGE SCALE GENOMIC DNA]</scope>
    <source>
        <strain evidence="4">WS_2</strain>
    </source>
</reference>
<dbReference type="GO" id="GO:0005829">
    <property type="term" value="C:cytosol"/>
    <property type="evidence" value="ECO:0007669"/>
    <property type="project" value="TreeGrafter"/>
</dbReference>
<dbReference type="GO" id="GO:0019305">
    <property type="term" value="P:dTDP-rhamnose biosynthetic process"/>
    <property type="evidence" value="ECO:0007669"/>
    <property type="project" value="UniProtKB-UniPathway"/>
</dbReference>
<comment type="similarity">
    <text evidence="1 2">Belongs to the dTDP-4-dehydrorhamnose reductase family.</text>
</comment>
<dbReference type="Gene3D" id="3.40.50.720">
    <property type="entry name" value="NAD(P)-binding Rossmann-like Domain"/>
    <property type="match status" value="1"/>
</dbReference>
<gene>
    <name evidence="4" type="primary">rfbD</name>
    <name evidence="4" type="ORF">E6K72_01565</name>
</gene>
<dbReference type="InterPro" id="IPR036291">
    <property type="entry name" value="NAD(P)-bd_dom_sf"/>
</dbReference>
<evidence type="ECO:0000256" key="2">
    <source>
        <dbReference type="RuleBase" id="RU364082"/>
    </source>
</evidence>
<evidence type="ECO:0000313" key="5">
    <source>
        <dbReference type="Proteomes" id="UP000317716"/>
    </source>
</evidence>
<comment type="pathway">
    <text evidence="2">Carbohydrate biosynthesis; dTDP-L-rhamnose biosynthesis.</text>
</comment>
<evidence type="ECO:0000256" key="1">
    <source>
        <dbReference type="ARBA" id="ARBA00010944"/>
    </source>
</evidence>
<dbReference type="CDD" id="cd05254">
    <property type="entry name" value="dTDP_HR_like_SDR_e"/>
    <property type="match status" value="1"/>
</dbReference>
<proteinExistence type="inferred from homology"/>
<dbReference type="Pfam" id="PF04321">
    <property type="entry name" value="RmlD_sub_bind"/>
    <property type="match status" value="1"/>
</dbReference>
<dbReference type="EC" id="1.1.1.133" evidence="2"/>
<evidence type="ECO:0000259" key="3">
    <source>
        <dbReference type="Pfam" id="PF04321"/>
    </source>
</evidence>
<evidence type="ECO:0000313" key="4">
    <source>
        <dbReference type="EMBL" id="TMQ59500.1"/>
    </source>
</evidence>
<accession>A0A538T782</accession>
<dbReference type="UniPathway" id="UPA00124"/>
<protein>
    <recommendedName>
        <fullName evidence="2">dTDP-4-dehydrorhamnose reductase</fullName>
        <ecNumber evidence="2">1.1.1.133</ecNumber>
    </recommendedName>
</protein>
<organism evidence="4 5">
    <name type="scientific">Eiseniibacteriota bacterium</name>
    <dbReference type="NCBI Taxonomy" id="2212470"/>
    <lineage>
        <taxon>Bacteria</taxon>
        <taxon>Candidatus Eiseniibacteriota</taxon>
    </lineage>
</organism>
<dbReference type="GO" id="GO:0008831">
    <property type="term" value="F:dTDP-4-dehydrorhamnose reductase activity"/>
    <property type="evidence" value="ECO:0007669"/>
    <property type="project" value="UniProtKB-EC"/>
</dbReference>
<comment type="caution">
    <text evidence="4">The sequence shown here is derived from an EMBL/GenBank/DDBJ whole genome shotgun (WGS) entry which is preliminary data.</text>
</comment>